<dbReference type="GO" id="GO:0000725">
    <property type="term" value="P:recombinational repair"/>
    <property type="evidence" value="ECO:0007669"/>
    <property type="project" value="TreeGrafter"/>
</dbReference>
<dbReference type="InterPro" id="IPR009446">
    <property type="entry name" value="Mgm101"/>
</dbReference>
<dbReference type="PANTHER" id="PTHR31404:SF0">
    <property type="entry name" value="MITOCHONDRIAL GENOME MAINTENANCE PROTEIN MGM101"/>
    <property type="match status" value="1"/>
</dbReference>
<dbReference type="PANTHER" id="PTHR31404">
    <property type="entry name" value="MITOCHONDRIAL GENOME MAINTENANCE PROTEIN MGM101"/>
    <property type="match status" value="1"/>
</dbReference>
<gene>
    <name evidence="11" type="ORF">B0T20DRAFT_402838</name>
</gene>
<evidence type="ECO:0000256" key="9">
    <source>
        <dbReference type="ARBA" id="ARBA00023271"/>
    </source>
</evidence>
<organism evidence="11 12">
    <name type="scientific">Sordaria brevicollis</name>
    <dbReference type="NCBI Taxonomy" id="83679"/>
    <lineage>
        <taxon>Eukaryota</taxon>
        <taxon>Fungi</taxon>
        <taxon>Dikarya</taxon>
        <taxon>Ascomycota</taxon>
        <taxon>Pezizomycotina</taxon>
        <taxon>Sordariomycetes</taxon>
        <taxon>Sordariomycetidae</taxon>
        <taxon>Sordariales</taxon>
        <taxon>Sordariaceae</taxon>
        <taxon>Sordaria</taxon>
    </lineage>
</organism>
<accession>A0AAE0UF13</accession>
<dbReference type="GO" id="GO:0003697">
    <property type="term" value="F:single-stranded DNA binding"/>
    <property type="evidence" value="ECO:0007669"/>
    <property type="project" value="InterPro"/>
</dbReference>
<evidence type="ECO:0000256" key="4">
    <source>
        <dbReference type="ARBA" id="ARBA00022763"/>
    </source>
</evidence>
<sequence>MRSQALQAACRPLRSPSSTLQIIAAFQSRPITSSRPKSATGSTYTPNKQYTPSTGARKPVTSPASSSSAKPSMTTPSAKPYAPAPQARPAAEIEETPVPVVLDPQAAQVPGATIEDVDPELAAQIPTPNGAGKKSNAPSQAFTAALTNSGSNGNGNGNAGQQTIDWSSSYHGLSTEAFSPEVAKILMQPLDPLDVEVKPDGIIYLPEIKYRRILNQAFGPGGWGLAPRGELVVGEKVVTREYALIVGGRFVAQARGECQYFSEETIPTAGEGCKSNALLRCCKDLGIASELWDPRFIREFKKKYAHEIWVEHIVNKKRRQVWCRKDADPWYPYQAVKK</sequence>
<dbReference type="Pfam" id="PF06420">
    <property type="entry name" value="Mgm101p"/>
    <property type="match status" value="1"/>
</dbReference>
<protein>
    <recommendedName>
        <fullName evidence="3">Mitochondrial genome maintenance protein MGM101</fullName>
    </recommendedName>
</protein>
<evidence type="ECO:0000256" key="6">
    <source>
        <dbReference type="ARBA" id="ARBA00023125"/>
    </source>
</evidence>
<evidence type="ECO:0000256" key="3">
    <source>
        <dbReference type="ARBA" id="ARBA00013628"/>
    </source>
</evidence>
<evidence type="ECO:0000256" key="5">
    <source>
        <dbReference type="ARBA" id="ARBA00022946"/>
    </source>
</evidence>
<keyword evidence="4" id="KW-0227">DNA damage</keyword>
<feature type="compositionally biased region" description="Polar residues" evidence="10">
    <location>
        <begin position="29"/>
        <end position="54"/>
    </location>
</feature>
<keyword evidence="6" id="KW-0238">DNA-binding</keyword>
<feature type="compositionally biased region" description="Low complexity" evidence="10">
    <location>
        <begin position="61"/>
        <end position="90"/>
    </location>
</feature>
<keyword evidence="12" id="KW-1185">Reference proteome</keyword>
<evidence type="ECO:0000256" key="10">
    <source>
        <dbReference type="SAM" id="MobiDB-lite"/>
    </source>
</evidence>
<comment type="similarity">
    <text evidence="2">Belongs to the MGM101 family.</text>
</comment>
<dbReference type="EMBL" id="JAUTDP010000002">
    <property type="protein sequence ID" value="KAK3401856.1"/>
    <property type="molecule type" value="Genomic_DNA"/>
</dbReference>
<evidence type="ECO:0000313" key="11">
    <source>
        <dbReference type="EMBL" id="KAK3401856.1"/>
    </source>
</evidence>
<keyword evidence="7" id="KW-0496">Mitochondrion</keyword>
<reference evidence="11" key="1">
    <citation type="journal article" date="2023" name="Mol. Phylogenet. Evol.">
        <title>Genome-scale phylogeny and comparative genomics of the fungal order Sordariales.</title>
        <authorList>
            <person name="Hensen N."/>
            <person name="Bonometti L."/>
            <person name="Westerberg I."/>
            <person name="Brannstrom I.O."/>
            <person name="Guillou S."/>
            <person name="Cros-Aarteil S."/>
            <person name="Calhoun S."/>
            <person name="Haridas S."/>
            <person name="Kuo A."/>
            <person name="Mondo S."/>
            <person name="Pangilinan J."/>
            <person name="Riley R."/>
            <person name="LaButti K."/>
            <person name="Andreopoulos B."/>
            <person name="Lipzen A."/>
            <person name="Chen C."/>
            <person name="Yan M."/>
            <person name="Daum C."/>
            <person name="Ng V."/>
            <person name="Clum A."/>
            <person name="Steindorff A."/>
            <person name="Ohm R.A."/>
            <person name="Martin F."/>
            <person name="Silar P."/>
            <person name="Natvig D.O."/>
            <person name="Lalanne C."/>
            <person name="Gautier V."/>
            <person name="Ament-Velasquez S.L."/>
            <person name="Kruys A."/>
            <person name="Hutchinson M.I."/>
            <person name="Powell A.J."/>
            <person name="Barry K."/>
            <person name="Miller A.N."/>
            <person name="Grigoriev I.V."/>
            <person name="Debuchy R."/>
            <person name="Gladieux P."/>
            <person name="Hiltunen Thoren M."/>
            <person name="Johannesson H."/>
        </authorList>
    </citation>
    <scope>NUCLEOTIDE SEQUENCE</scope>
    <source>
        <strain evidence="11">FGSC 1904</strain>
    </source>
</reference>
<dbReference type="Proteomes" id="UP001281003">
    <property type="component" value="Unassembled WGS sequence"/>
</dbReference>
<evidence type="ECO:0000256" key="7">
    <source>
        <dbReference type="ARBA" id="ARBA00023128"/>
    </source>
</evidence>
<name>A0AAE0UF13_SORBR</name>
<evidence type="ECO:0000256" key="1">
    <source>
        <dbReference type="ARBA" id="ARBA00004436"/>
    </source>
</evidence>
<reference evidence="11" key="2">
    <citation type="submission" date="2023-07" db="EMBL/GenBank/DDBJ databases">
        <authorList>
            <consortium name="Lawrence Berkeley National Laboratory"/>
            <person name="Haridas S."/>
            <person name="Hensen N."/>
            <person name="Bonometti L."/>
            <person name="Westerberg I."/>
            <person name="Brannstrom I.O."/>
            <person name="Guillou S."/>
            <person name="Cros-Aarteil S."/>
            <person name="Calhoun S."/>
            <person name="Kuo A."/>
            <person name="Mondo S."/>
            <person name="Pangilinan J."/>
            <person name="Riley R."/>
            <person name="LaButti K."/>
            <person name="Andreopoulos B."/>
            <person name="Lipzen A."/>
            <person name="Chen C."/>
            <person name="Yanf M."/>
            <person name="Daum C."/>
            <person name="Ng V."/>
            <person name="Clum A."/>
            <person name="Steindorff A."/>
            <person name="Ohm R."/>
            <person name="Martin F."/>
            <person name="Silar P."/>
            <person name="Natvig D."/>
            <person name="Lalanne C."/>
            <person name="Gautier V."/>
            <person name="Ament-velasquez S.L."/>
            <person name="Kruys A."/>
            <person name="Hutchinson M.I."/>
            <person name="Powell A.J."/>
            <person name="Barry K."/>
            <person name="Miller A.N."/>
            <person name="Grigoriev I.V."/>
            <person name="Debuchy R."/>
            <person name="Gladieux P."/>
            <person name="Thoren M.H."/>
            <person name="Johannesson H."/>
        </authorList>
    </citation>
    <scope>NUCLEOTIDE SEQUENCE</scope>
    <source>
        <strain evidence="11">FGSC 1904</strain>
    </source>
</reference>
<keyword evidence="8" id="KW-0234">DNA repair</keyword>
<evidence type="ECO:0000313" key="12">
    <source>
        <dbReference type="Proteomes" id="UP001281003"/>
    </source>
</evidence>
<evidence type="ECO:0000256" key="2">
    <source>
        <dbReference type="ARBA" id="ARBA00007053"/>
    </source>
</evidence>
<proteinExistence type="inferred from homology"/>
<comment type="caution">
    <text evidence="11">The sequence shown here is derived from an EMBL/GenBank/DDBJ whole genome shotgun (WGS) entry which is preliminary data.</text>
</comment>
<dbReference type="AlphaFoldDB" id="A0AAE0UF13"/>
<feature type="region of interest" description="Disordered" evidence="10">
    <location>
        <begin position="144"/>
        <end position="163"/>
    </location>
</feature>
<keyword evidence="9" id="KW-1135">Mitochondrion nucleoid</keyword>
<feature type="region of interest" description="Disordered" evidence="10">
    <location>
        <begin position="26"/>
        <end position="90"/>
    </location>
</feature>
<comment type="subcellular location">
    <subcellularLocation>
        <location evidence="1">Mitochondrion matrix</location>
        <location evidence="1">Mitochondrion nucleoid</location>
    </subcellularLocation>
</comment>
<dbReference type="GO" id="GO:0036297">
    <property type="term" value="P:interstrand cross-link repair"/>
    <property type="evidence" value="ECO:0007669"/>
    <property type="project" value="TreeGrafter"/>
</dbReference>
<dbReference type="GO" id="GO:0000262">
    <property type="term" value="C:mitochondrial chromosome"/>
    <property type="evidence" value="ECO:0007669"/>
    <property type="project" value="InterPro"/>
</dbReference>
<keyword evidence="5" id="KW-0809">Transit peptide</keyword>
<evidence type="ECO:0000256" key="8">
    <source>
        <dbReference type="ARBA" id="ARBA00023204"/>
    </source>
</evidence>